<comment type="caution">
    <text evidence="9">The sequence shown here is derived from an EMBL/GenBank/DDBJ whole genome shotgun (WGS) entry which is preliminary data.</text>
</comment>
<comment type="subcellular location">
    <subcellularLocation>
        <location evidence="1">Nucleus</location>
    </subcellularLocation>
</comment>
<evidence type="ECO:0000256" key="3">
    <source>
        <dbReference type="ARBA" id="ARBA00022737"/>
    </source>
</evidence>
<dbReference type="Pfam" id="PF04082">
    <property type="entry name" value="Fungal_trans"/>
    <property type="match status" value="1"/>
</dbReference>
<dbReference type="InterPro" id="IPR007219">
    <property type="entry name" value="XnlR_reg_dom"/>
</dbReference>
<name>A0A545UMT1_9HYPO</name>
<dbReference type="AlphaFoldDB" id="A0A545UMT1"/>
<keyword evidence="3" id="KW-0677">Repeat</keyword>
<dbReference type="GO" id="GO:0000978">
    <property type="term" value="F:RNA polymerase II cis-regulatory region sequence-specific DNA binding"/>
    <property type="evidence" value="ECO:0007669"/>
    <property type="project" value="InterPro"/>
</dbReference>
<dbReference type="OrthoDB" id="654211at2759"/>
<dbReference type="PANTHER" id="PTHR40626:SF10">
    <property type="entry name" value="C2H2-TYPE DOMAIN-CONTAINING PROTEIN"/>
    <property type="match status" value="1"/>
</dbReference>
<keyword evidence="2" id="KW-0479">Metal-binding</keyword>
<dbReference type="GO" id="GO:0005634">
    <property type="term" value="C:nucleus"/>
    <property type="evidence" value="ECO:0007669"/>
    <property type="project" value="UniProtKB-SubCell"/>
</dbReference>
<evidence type="ECO:0000313" key="10">
    <source>
        <dbReference type="Proteomes" id="UP000315783"/>
    </source>
</evidence>
<dbReference type="GO" id="GO:0000981">
    <property type="term" value="F:DNA-binding transcription factor activity, RNA polymerase II-specific"/>
    <property type="evidence" value="ECO:0007669"/>
    <property type="project" value="InterPro"/>
</dbReference>
<accession>A0A545UMT1</accession>
<evidence type="ECO:0000256" key="7">
    <source>
        <dbReference type="SAM" id="MobiDB-lite"/>
    </source>
</evidence>
<evidence type="ECO:0000256" key="1">
    <source>
        <dbReference type="ARBA" id="ARBA00004123"/>
    </source>
</evidence>
<feature type="region of interest" description="Disordered" evidence="7">
    <location>
        <begin position="93"/>
        <end position="135"/>
    </location>
</feature>
<dbReference type="STRING" id="43265.A0A545UMT1"/>
<dbReference type="GO" id="GO:0000785">
    <property type="term" value="C:chromatin"/>
    <property type="evidence" value="ECO:0007669"/>
    <property type="project" value="TreeGrafter"/>
</dbReference>
<evidence type="ECO:0000259" key="8">
    <source>
        <dbReference type="Pfam" id="PF04082"/>
    </source>
</evidence>
<organism evidence="9 10">
    <name type="scientific">Cordyceps javanica</name>
    <dbReference type="NCBI Taxonomy" id="43265"/>
    <lineage>
        <taxon>Eukaryota</taxon>
        <taxon>Fungi</taxon>
        <taxon>Dikarya</taxon>
        <taxon>Ascomycota</taxon>
        <taxon>Pezizomycotina</taxon>
        <taxon>Sordariomycetes</taxon>
        <taxon>Hypocreomycetidae</taxon>
        <taxon>Hypocreales</taxon>
        <taxon>Cordycipitaceae</taxon>
        <taxon>Cordyceps</taxon>
    </lineage>
</organism>
<keyword evidence="4" id="KW-0863">Zinc-finger</keyword>
<evidence type="ECO:0000256" key="6">
    <source>
        <dbReference type="ARBA" id="ARBA00023242"/>
    </source>
</evidence>
<gene>
    <name evidence="9" type="ORF">IF1G_10520</name>
</gene>
<dbReference type="InterPro" id="IPR051059">
    <property type="entry name" value="VerF-like"/>
</dbReference>
<dbReference type="Proteomes" id="UP000315783">
    <property type="component" value="Unassembled WGS sequence"/>
</dbReference>
<keyword evidence="6" id="KW-0539">Nucleus</keyword>
<dbReference type="GO" id="GO:0008270">
    <property type="term" value="F:zinc ion binding"/>
    <property type="evidence" value="ECO:0007669"/>
    <property type="project" value="UniProtKB-KW"/>
</dbReference>
<feature type="domain" description="Xylanolytic transcriptional activator regulatory" evidence="8">
    <location>
        <begin position="185"/>
        <end position="440"/>
    </location>
</feature>
<evidence type="ECO:0000256" key="4">
    <source>
        <dbReference type="ARBA" id="ARBA00022771"/>
    </source>
</evidence>
<dbReference type="EMBL" id="SPUK01000023">
    <property type="protein sequence ID" value="TQV90777.1"/>
    <property type="molecule type" value="Genomic_DNA"/>
</dbReference>
<sequence length="690" mass="76446">MESTQDSVGLINNAGLFSPSNYQPLDPTMGLEWDIDHFNANQTSAFNLGFLPNETDVIDNYLQGIFSPHIPDSDLSSNATGLLHDYEVVSRSPTTRSRAQAARTATLSINGSEKGSTKLTQQDRGQKSPLDTIDDVTPANPWTISSSAYAKLQTEVNAFSEVLPASFTLPSRPKLSRFIASWMRGYHPHLPFLHIPTANIDSMKPMLVLTLAATGSFYGFEHTEGYPMYFLAKAMIVKELERRRIGATIRLLHGLPQYAELPTNHSASPSREPSMHSPSQPAAFDVELLQALLVLIMTMSWLDGPFAQEALAMSSQLSTLTREALSHLQLDDDVDASWAKWGKAEERRRTIFAAYFTLNIQTICFNVPPQLTNSEMKLLLPCSEAEFRAPNYNVWRSLRKAKTDTSPRGYQECLGRILSGEPLKPTVVSEFGNYLLVQSLLMQIYWERQAASPLLSPSKSFASSTIALYDKALSAWQSCWDSAIESTLDPSTSANGPVAFNSAAVLRLAHVHLGAGLQSHCELLTREPLVLAQAFEPSRNPLPLRAEHLTKTVFHAVCALRIPVRVGIAFVARGRMGHWSAQHAISNYACALLLTHWLENMFRLVSTEGVGGLALEEKRLLSTIEKLIEETHLESSLGQKSQYPSRIRRLCIAALRLWAQTCKGIQVYEIVHVVGETLSIAAESIEKRLS</sequence>
<evidence type="ECO:0000313" key="9">
    <source>
        <dbReference type="EMBL" id="TQV90777.1"/>
    </source>
</evidence>
<dbReference type="CDD" id="cd12148">
    <property type="entry name" value="fungal_TF_MHR"/>
    <property type="match status" value="1"/>
</dbReference>
<proteinExistence type="predicted"/>
<evidence type="ECO:0000256" key="5">
    <source>
        <dbReference type="ARBA" id="ARBA00022833"/>
    </source>
</evidence>
<dbReference type="GO" id="GO:0006351">
    <property type="term" value="P:DNA-templated transcription"/>
    <property type="evidence" value="ECO:0007669"/>
    <property type="project" value="InterPro"/>
</dbReference>
<reference evidence="9 10" key="1">
    <citation type="journal article" date="2019" name="Appl. Microbiol. Biotechnol.">
        <title>Genome sequence of Isaria javanica and comparative genome analysis insights into family S53 peptidase evolution in fungal entomopathogens.</title>
        <authorList>
            <person name="Lin R."/>
            <person name="Zhang X."/>
            <person name="Xin B."/>
            <person name="Zou M."/>
            <person name="Gao Y."/>
            <person name="Qin F."/>
            <person name="Hu Q."/>
            <person name="Xie B."/>
            <person name="Cheng X."/>
        </authorList>
    </citation>
    <scope>NUCLEOTIDE SEQUENCE [LARGE SCALE GENOMIC DNA]</scope>
    <source>
        <strain evidence="9 10">IJ1G</strain>
    </source>
</reference>
<evidence type="ECO:0000256" key="2">
    <source>
        <dbReference type="ARBA" id="ARBA00022723"/>
    </source>
</evidence>
<keyword evidence="10" id="KW-1185">Reference proteome</keyword>
<keyword evidence="5" id="KW-0862">Zinc</keyword>
<feature type="compositionally biased region" description="Polar residues" evidence="7">
    <location>
        <begin position="109"/>
        <end position="123"/>
    </location>
</feature>
<dbReference type="PANTHER" id="PTHR40626">
    <property type="entry name" value="MIP31509P"/>
    <property type="match status" value="1"/>
</dbReference>
<protein>
    <submittedName>
        <fullName evidence="9">Urea carboxylase</fullName>
    </submittedName>
</protein>
<feature type="compositionally biased region" description="Low complexity" evidence="7">
    <location>
        <begin position="93"/>
        <end position="108"/>
    </location>
</feature>